<gene>
    <name evidence="13" type="ORF">ECPE_LOCUS7085</name>
</gene>
<evidence type="ECO:0000256" key="2">
    <source>
        <dbReference type="ARBA" id="ARBA00022448"/>
    </source>
</evidence>
<evidence type="ECO:0000256" key="4">
    <source>
        <dbReference type="ARBA" id="ARBA00022692"/>
    </source>
</evidence>
<keyword evidence="5 12" id="KW-1133">Transmembrane helix</keyword>
<protein>
    <submittedName>
        <fullName evidence="15">Iodothyronine deiodinase</fullName>
    </submittedName>
</protein>
<name>A0A183AJF0_9TREM</name>
<evidence type="ECO:0000256" key="5">
    <source>
        <dbReference type="ARBA" id="ARBA00022989"/>
    </source>
</evidence>
<keyword evidence="3 11" id="KW-0894">Sodium channel</keyword>
<proteinExistence type="inferred from homology"/>
<comment type="similarity">
    <text evidence="11">Belongs to the amiloride-sensitive sodium channel (TC 1.A.6) family.</text>
</comment>
<comment type="subcellular location">
    <subcellularLocation>
        <location evidence="1">Membrane</location>
        <topology evidence="1">Multi-pass membrane protein</topology>
    </subcellularLocation>
</comment>
<evidence type="ECO:0000256" key="1">
    <source>
        <dbReference type="ARBA" id="ARBA00004141"/>
    </source>
</evidence>
<keyword evidence="4 11" id="KW-0812">Transmembrane</keyword>
<dbReference type="Pfam" id="PF00858">
    <property type="entry name" value="ASC"/>
    <property type="match status" value="1"/>
</dbReference>
<feature type="transmembrane region" description="Helical" evidence="12">
    <location>
        <begin position="29"/>
        <end position="51"/>
    </location>
</feature>
<dbReference type="Proteomes" id="UP000272942">
    <property type="component" value="Unassembled WGS sequence"/>
</dbReference>
<dbReference type="AlphaFoldDB" id="A0A183AJF0"/>
<evidence type="ECO:0000256" key="10">
    <source>
        <dbReference type="ARBA" id="ARBA00023303"/>
    </source>
</evidence>
<evidence type="ECO:0000256" key="12">
    <source>
        <dbReference type="SAM" id="Phobius"/>
    </source>
</evidence>
<evidence type="ECO:0000256" key="8">
    <source>
        <dbReference type="ARBA" id="ARBA00023136"/>
    </source>
</evidence>
<evidence type="ECO:0000256" key="6">
    <source>
        <dbReference type="ARBA" id="ARBA00023053"/>
    </source>
</evidence>
<evidence type="ECO:0000313" key="13">
    <source>
        <dbReference type="EMBL" id="VDP80135.1"/>
    </source>
</evidence>
<dbReference type="InterPro" id="IPR001873">
    <property type="entry name" value="ENaC"/>
</dbReference>
<dbReference type="OrthoDB" id="5874059at2759"/>
<evidence type="ECO:0000256" key="9">
    <source>
        <dbReference type="ARBA" id="ARBA00023201"/>
    </source>
</evidence>
<reference evidence="15" key="1">
    <citation type="submission" date="2016-06" db="UniProtKB">
        <authorList>
            <consortium name="WormBaseParasite"/>
        </authorList>
    </citation>
    <scope>IDENTIFICATION</scope>
</reference>
<keyword evidence="9 11" id="KW-0739">Sodium transport</keyword>
<dbReference type="EMBL" id="UZAN01044149">
    <property type="protein sequence ID" value="VDP80135.1"/>
    <property type="molecule type" value="Genomic_DNA"/>
</dbReference>
<keyword evidence="10 11" id="KW-0407">Ion channel</keyword>
<keyword evidence="6" id="KW-0915">Sodium</keyword>
<dbReference type="GO" id="GO:0016020">
    <property type="term" value="C:membrane"/>
    <property type="evidence" value="ECO:0007669"/>
    <property type="project" value="UniProtKB-SubCell"/>
</dbReference>
<keyword evidence="8 12" id="KW-0472">Membrane</keyword>
<sequence>MKGFSSVFSQSSLVPLAKIANAPSRSLRLLWAVFTATMFVGLCSCITLVVIQYCRHQTVFQLDYSGRHVIYDQIPGLTLCPQTQEAKRLFHLAVSMDPNKHPSPWLTKNALDRFRQLARERKPNMSFEVITHRMPPGQLQWDTEKSALSPLYSMLHNFSVRFVMQPPQMGDSHRLTVMEQVSVVGIPMRHAWGESNNCVCGREG</sequence>
<evidence type="ECO:0000256" key="11">
    <source>
        <dbReference type="RuleBase" id="RU000679"/>
    </source>
</evidence>
<evidence type="ECO:0000313" key="15">
    <source>
        <dbReference type="WBParaSite" id="ECPE_0000710001-mRNA-1"/>
    </source>
</evidence>
<evidence type="ECO:0000313" key="14">
    <source>
        <dbReference type="Proteomes" id="UP000272942"/>
    </source>
</evidence>
<accession>A0A183AJF0</accession>
<dbReference type="GO" id="GO:0005272">
    <property type="term" value="F:sodium channel activity"/>
    <property type="evidence" value="ECO:0007669"/>
    <property type="project" value="UniProtKB-KW"/>
</dbReference>
<organism evidence="15">
    <name type="scientific">Echinostoma caproni</name>
    <dbReference type="NCBI Taxonomy" id="27848"/>
    <lineage>
        <taxon>Eukaryota</taxon>
        <taxon>Metazoa</taxon>
        <taxon>Spiralia</taxon>
        <taxon>Lophotrochozoa</taxon>
        <taxon>Platyhelminthes</taxon>
        <taxon>Trematoda</taxon>
        <taxon>Digenea</taxon>
        <taxon>Plagiorchiida</taxon>
        <taxon>Echinostomata</taxon>
        <taxon>Echinostomatoidea</taxon>
        <taxon>Echinostomatidae</taxon>
        <taxon>Echinostoma</taxon>
    </lineage>
</organism>
<dbReference type="WBParaSite" id="ECPE_0000710001-mRNA-1">
    <property type="protein sequence ID" value="ECPE_0000710001-mRNA-1"/>
    <property type="gene ID" value="ECPE_0000710001"/>
</dbReference>
<keyword evidence="2 11" id="KW-0813">Transport</keyword>
<evidence type="ECO:0000256" key="7">
    <source>
        <dbReference type="ARBA" id="ARBA00023065"/>
    </source>
</evidence>
<keyword evidence="7 11" id="KW-0406">Ion transport</keyword>
<evidence type="ECO:0000256" key="3">
    <source>
        <dbReference type="ARBA" id="ARBA00022461"/>
    </source>
</evidence>
<reference evidence="13 14" key="2">
    <citation type="submission" date="2018-11" db="EMBL/GenBank/DDBJ databases">
        <authorList>
            <consortium name="Pathogen Informatics"/>
        </authorList>
    </citation>
    <scope>NUCLEOTIDE SEQUENCE [LARGE SCALE GENOMIC DNA]</scope>
    <source>
        <strain evidence="13 14">Egypt</strain>
    </source>
</reference>
<keyword evidence="14" id="KW-1185">Reference proteome</keyword>